<dbReference type="GO" id="GO:0031391">
    <property type="term" value="C:Elg1 RFC-like complex"/>
    <property type="evidence" value="ECO:0007669"/>
    <property type="project" value="TreeGrafter"/>
</dbReference>
<dbReference type="GO" id="GO:0006281">
    <property type="term" value="P:DNA repair"/>
    <property type="evidence" value="ECO:0007669"/>
    <property type="project" value="TreeGrafter"/>
</dbReference>
<dbReference type="InterPro" id="IPR003593">
    <property type="entry name" value="AAA+_ATPase"/>
</dbReference>
<dbReference type="GO" id="GO:0031389">
    <property type="term" value="C:Rad17 RFC-like complex"/>
    <property type="evidence" value="ECO:0007669"/>
    <property type="project" value="TreeGrafter"/>
</dbReference>
<dbReference type="SUPFAM" id="SSF48019">
    <property type="entry name" value="post-AAA+ oligomerization domain-like"/>
    <property type="match status" value="1"/>
</dbReference>
<evidence type="ECO:0000256" key="6">
    <source>
        <dbReference type="ARBA" id="ARBA00023242"/>
    </source>
</evidence>
<proteinExistence type="inferred from homology"/>
<dbReference type="PANTHER" id="PTHR11669">
    <property type="entry name" value="REPLICATION FACTOR C / DNA POLYMERASE III GAMMA-TAU SUBUNIT"/>
    <property type="match status" value="1"/>
</dbReference>
<evidence type="ECO:0000256" key="1">
    <source>
        <dbReference type="ARBA" id="ARBA00004123"/>
    </source>
</evidence>
<reference evidence="10" key="2">
    <citation type="submission" date="2019-04" db="EMBL/GenBank/DDBJ databases">
        <title>Friends and foes A comparative genomics studyof 23 Aspergillus species from section Flavi.</title>
        <authorList>
            <consortium name="DOE Joint Genome Institute"/>
            <person name="Kjaerbolling I."/>
            <person name="Vesth T."/>
            <person name="Frisvad J.C."/>
            <person name="Nybo J.L."/>
            <person name="Theobald S."/>
            <person name="Kildgaard S."/>
            <person name="Isbrandt T."/>
            <person name="Kuo A."/>
            <person name="Sato A."/>
            <person name="Lyhne E.K."/>
            <person name="Kogle M.E."/>
            <person name="Wiebenga A."/>
            <person name="Kun R.S."/>
            <person name="Lubbers R.J."/>
            <person name="Makela M.R."/>
            <person name="Barry K."/>
            <person name="Chovatia M."/>
            <person name="Clum A."/>
            <person name="Daum C."/>
            <person name="Haridas S."/>
            <person name="He G."/>
            <person name="LaButti K."/>
            <person name="Lipzen A."/>
            <person name="Mondo S."/>
            <person name="Riley R."/>
            <person name="Salamov A."/>
            <person name="Simmons B.A."/>
            <person name="Magnuson J.K."/>
            <person name="Henrissat B."/>
            <person name="Mortensen U.H."/>
            <person name="Larsen T.O."/>
            <person name="Devries R.P."/>
            <person name="Grigoriev I.V."/>
            <person name="Machida M."/>
            <person name="Baker S.E."/>
            <person name="Andersen M.R."/>
        </authorList>
    </citation>
    <scope>NUCLEOTIDE SEQUENCE [LARGE SCALE GENOMIC DNA]</scope>
    <source>
        <strain evidence="10">IBT 14317</strain>
    </source>
</reference>
<name>A0A5N7CLK3_PETAA</name>
<protein>
    <recommendedName>
        <fullName evidence="7">Replication factor C subunit 3</fullName>
    </recommendedName>
</protein>
<dbReference type="Proteomes" id="UP000541154">
    <property type="component" value="Unassembled WGS sequence"/>
</dbReference>
<evidence type="ECO:0000259" key="9">
    <source>
        <dbReference type="SMART" id="SM00382"/>
    </source>
</evidence>
<evidence type="ECO:0000256" key="4">
    <source>
        <dbReference type="ARBA" id="ARBA00022741"/>
    </source>
</evidence>
<dbReference type="FunFam" id="1.20.272.10:FF:000004">
    <property type="entry name" value="Replication factor C subunit 5"/>
    <property type="match status" value="1"/>
</dbReference>
<dbReference type="GO" id="GO:0005524">
    <property type="term" value="F:ATP binding"/>
    <property type="evidence" value="ECO:0007669"/>
    <property type="project" value="UniProtKB-KW"/>
</dbReference>
<dbReference type="NCBIfam" id="NF001679">
    <property type="entry name" value="PRK00440.1"/>
    <property type="match status" value="1"/>
</dbReference>
<dbReference type="Gene3D" id="1.20.272.10">
    <property type="match status" value="1"/>
</dbReference>
<dbReference type="Gene3D" id="1.10.8.60">
    <property type="match status" value="1"/>
</dbReference>
<accession>A0A5N6FWS4</accession>
<keyword evidence="12" id="KW-1185">Reference proteome</keyword>
<dbReference type="InterPro" id="IPR027417">
    <property type="entry name" value="P-loop_NTPase"/>
</dbReference>
<dbReference type="InterPro" id="IPR047854">
    <property type="entry name" value="RFC_lid"/>
</dbReference>
<dbReference type="Gene3D" id="3.40.50.300">
    <property type="entry name" value="P-loop containing nucleotide triphosphate hydrolases"/>
    <property type="match status" value="1"/>
</dbReference>
<dbReference type="Pfam" id="PF08542">
    <property type="entry name" value="Rep_fac_C"/>
    <property type="match status" value="1"/>
</dbReference>
<dbReference type="InterPro" id="IPR013748">
    <property type="entry name" value="Rep_factorC_C"/>
</dbReference>
<dbReference type="EMBL" id="SPNV01000261">
    <property type="protein sequence ID" value="KAF5857373.1"/>
    <property type="molecule type" value="Genomic_DNA"/>
</dbReference>
<dbReference type="FunFam" id="3.40.50.300:FF:000129">
    <property type="entry name" value="Replication factor C subunit 5"/>
    <property type="match status" value="1"/>
</dbReference>
<dbReference type="GO" id="GO:0003689">
    <property type="term" value="F:DNA clamp loader activity"/>
    <property type="evidence" value="ECO:0007669"/>
    <property type="project" value="TreeGrafter"/>
</dbReference>
<comment type="subcellular location">
    <subcellularLocation>
        <location evidence="1">Nucleus</location>
    </subcellularLocation>
</comment>
<dbReference type="Pfam" id="PF00004">
    <property type="entry name" value="AAA"/>
    <property type="match status" value="1"/>
</dbReference>
<dbReference type="SMART" id="SM00382">
    <property type="entry name" value="AAA"/>
    <property type="match status" value="1"/>
</dbReference>
<dbReference type="InterPro" id="IPR008921">
    <property type="entry name" value="DNA_pol3_clamp-load_cplx_C"/>
</dbReference>
<dbReference type="Proteomes" id="UP000326877">
    <property type="component" value="Unassembled WGS sequence"/>
</dbReference>
<accession>A0A5N7CLK3</accession>
<dbReference type="GO" id="GO:0003677">
    <property type="term" value="F:DNA binding"/>
    <property type="evidence" value="ECO:0007669"/>
    <property type="project" value="InterPro"/>
</dbReference>
<dbReference type="AlphaFoldDB" id="A0A5N7CLK3"/>
<dbReference type="OMA" id="AEDNLPW"/>
<feature type="region of interest" description="Disordered" evidence="8">
    <location>
        <begin position="1"/>
        <end position="31"/>
    </location>
</feature>
<keyword evidence="5" id="KW-0067">ATP-binding</keyword>
<evidence type="ECO:0000313" key="10">
    <source>
        <dbReference type="EMBL" id="KAE8395120.1"/>
    </source>
</evidence>
<dbReference type="FunFam" id="1.10.8.60:FF:000028">
    <property type="entry name" value="Replication factor C subunit 5"/>
    <property type="match status" value="1"/>
</dbReference>
<keyword evidence="3" id="KW-0235">DNA replication</keyword>
<dbReference type="GO" id="GO:0005663">
    <property type="term" value="C:DNA replication factor C complex"/>
    <property type="evidence" value="ECO:0007669"/>
    <property type="project" value="TreeGrafter"/>
</dbReference>
<dbReference type="CDD" id="cd18140">
    <property type="entry name" value="HLD_clamp_RFC"/>
    <property type="match status" value="1"/>
</dbReference>
<feature type="domain" description="AAA+ ATPase" evidence="9">
    <location>
        <begin position="76"/>
        <end position="216"/>
    </location>
</feature>
<dbReference type="GO" id="GO:0006271">
    <property type="term" value="P:DNA strand elongation involved in DNA replication"/>
    <property type="evidence" value="ECO:0007669"/>
    <property type="project" value="UniProtKB-ARBA"/>
</dbReference>
<gene>
    <name evidence="10" type="ORF">BDV23DRAFT_146182</name>
    <name evidence="11" type="ORF">ETB97_005908</name>
</gene>
<dbReference type="GO" id="GO:0016887">
    <property type="term" value="F:ATP hydrolysis activity"/>
    <property type="evidence" value="ECO:0007669"/>
    <property type="project" value="InterPro"/>
</dbReference>
<dbReference type="OrthoDB" id="4199794at2759"/>
<evidence type="ECO:0000256" key="7">
    <source>
        <dbReference type="ARBA" id="ARBA00070184"/>
    </source>
</evidence>
<evidence type="ECO:0000256" key="5">
    <source>
        <dbReference type="ARBA" id="ARBA00022840"/>
    </source>
</evidence>
<evidence type="ECO:0000313" key="11">
    <source>
        <dbReference type="EMBL" id="KAF5857373.1"/>
    </source>
</evidence>
<dbReference type="EMBL" id="ML735220">
    <property type="protein sequence ID" value="KAE8395120.1"/>
    <property type="molecule type" value="Genomic_DNA"/>
</dbReference>
<organism evidence="10">
    <name type="scientific">Petromyces alliaceus</name>
    <name type="common">Aspergillus alliaceus</name>
    <dbReference type="NCBI Taxonomy" id="209559"/>
    <lineage>
        <taxon>Eukaryota</taxon>
        <taxon>Fungi</taxon>
        <taxon>Dikarya</taxon>
        <taxon>Ascomycota</taxon>
        <taxon>Pezizomycotina</taxon>
        <taxon>Eurotiomycetes</taxon>
        <taxon>Eurotiomycetidae</taxon>
        <taxon>Eurotiales</taxon>
        <taxon>Aspergillaceae</taxon>
        <taxon>Aspergillus</taxon>
        <taxon>Aspergillus subgen. Circumdati</taxon>
    </lineage>
</organism>
<dbReference type="GO" id="GO:0031390">
    <property type="term" value="C:Ctf18 RFC-like complex"/>
    <property type="evidence" value="ECO:0007669"/>
    <property type="project" value="TreeGrafter"/>
</dbReference>
<dbReference type="InterPro" id="IPR003959">
    <property type="entry name" value="ATPase_AAA_core"/>
</dbReference>
<dbReference type="InterPro" id="IPR050238">
    <property type="entry name" value="DNA_Rep/Repair_Clamp_Loader"/>
</dbReference>
<sequence length="398" mass="43646">MSDYEDDMDVDAPPKSAIQFSSDNTSGKAKRIASDLPVEAQDNLPWVEKYRPNTLEDVSGHQDILATINKFVDANRLPHLLLYGPPGTGKTSTILALARRIYGSKNMRQMVLELNASDDRGIDVVREQIKTFASTKQIFSMAPQPTSGGSSLASYKLIILDEADAMTATAQMALRRIMERYTANTRFCIIANYTHKLSPALLSRCTRFRFSPLKEQDIRSLVDLVIEKEKINIQPEAVDSLVKLSKGDMRRALNVLQACYASSIPLPMKNAPKDQPRPESELITNETIYDCVAAPHPSDIQEIMTTILATSDVTSCLNTVNTLKSNKGLALADILAALGEQLQQLEVPAQTRVTWLEGLAEIEFRLAGGGSEAMQTGGLVGVVRNGCELMGDKGTSRN</sequence>
<feature type="compositionally biased region" description="Acidic residues" evidence="8">
    <location>
        <begin position="1"/>
        <end position="10"/>
    </location>
</feature>
<evidence type="ECO:0000313" key="12">
    <source>
        <dbReference type="Proteomes" id="UP000541154"/>
    </source>
</evidence>
<dbReference type="CDD" id="cd00009">
    <property type="entry name" value="AAA"/>
    <property type="match status" value="1"/>
</dbReference>
<evidence type="ECO:0000256" key="2">
    <source>
        <dbReference type="ARBA" id="ARBA00005378"/>
    </source>
</evidence>
<evidence type="ECO:0000256" key="3">
    <source>
        <dbReference type="ARBA" id="ARBA00022705"/>
    </source>
</evidence>
<dbReference type="PANTHER" id="PTHR11669:SF9">
    <property type="entry name" value="REPLICATION FACTOR C SUBUNIT 5"/>
    <property type="match status" value="1"/>
</dbReference>
<accession>A0A8H6E3S4</accession>
<evidence type="ECO:0000256" key="8">
    <source>
        <dbReference type="SAM" id="MobiDB-lite"/>
    </source>
</evidence>
<dbReference type="SUPFAM" id="SSF52540">
    <property type="entry name" value="P-loop containing nucleoside triphosphate hydrolases"/>
    <property type="match status" value="1"/>
</dbReference>
<dbReference type="Pfam" id="PF21960">
    <property type="entry name" value="RCF1-5-like_lid"/>
    <property type="match status" value="1"/>
</dbReference>
<comment type="similarity">
    <text evidence="2">Belongs to the activator 1 small subunits family.</text>
</comment>
<feature type="compositionally biased region" description="Polar residues" evidence="8">
    <location>
        <begin position="18"/>
        <end position="27"/>
    </location>
</feature>
<keyword evidence="4" id="KW-0547">Nucleotide-binding</keyword>
<reference evidence="11 12" key="1">
    <citation type="submission" date="2019-04" db="EMBL/GenBank/DDBJ databases">
        <title>Aspergillus burnettii sp. nov., novel species from soil in southeast Queensland.</title>
        <authorList>
            <person name="Gilchrist C.L.M."/>
            <person name="Pitt J.I."/>
            <person name="Lange L."/>
            <person name="Lacey H.J."/>
            <person name="Vuong D."/>
            <person name="Midgley D.J."/>
            <person name="Greenfield P."/>
            <person name="Bradbury M."/>
            <person name="Lacey E."/>
            <person name="Busk P.K."/>
            <person name="Pilgaard B."/>
            <person name="Chooi Y.H."/>
            <person name="Piggott A.M."/>
        </authorList>
    </citation>
    <scope>NUCLEOTIDE SEQUENCE [LARGE SCALE GENOMIC DNA]</scope>
    <source>
        <strain evidence="11 12">FRR 5400</strain>
    </source>
</reference>
<keyword evidence="6" id="KW-0539">Nucleus</keyword>